<dbReference type="PANTHER" id="PTHR37804">
    <property type="entry name" value="CDAA REGULATORY PROTEIN CDAR"/>
    <property type="match status" value="1"/>
</dbReference>
<keyword evidence="1" id="KW-0812">Transmembrane</keyword>
<keyword evidence="1" id="KW-1133">Transmembrane helix</keyword>
<feature type="transmembrane region" description="Helical" evidence="1">
    <location>
        <begin position="16"/>
        <end position="39"/>
    </location>
</feature>
<evidence type="ECO:0000313" key="3">
    <source>
        <dbReference type="Proteomes" id="UP000294616"/>
    </source>
</evidence>
<dbReference type="Gene3D" id="2.170.120.40">
    <property type="entry name" value="YbbR-like domain"/>
    <property type="match status" value="1"/>
</dbReference>
<comment type="caution">
    <text evidence="2">The sequence shown here is derived from an EMBL/GenBank/DDBJ whole genome shotgun (WGS) entry which is preliminary data.</text>
</comment>
<dbReference type="InterPro" id="IPR053154">
    <property type="entry name" value="c-di-AMP_regulator"/>
</dbReference>
<dbReference type="AlphaFoldDB" id="A0A4R1M109"/>
<organism evidence="2 3">
    <name type="scientific">Albibacterium bauzanense</name>
    <dbReference type="NCBI Taxonomy" id="653929"/>
    <lineage>
        <taxon>Bacteria</taxon>
        <taxon>Pseudomonadati</taxon>
        <taxon>Bacteroidota</taxon>
        <taxon>Sphingobacteriia</taxon>
        <taxon>Sphingobacteriales</taxon>
        <taxon>Sphingobacteriaceae</taxon>
        <taxon>Albibacterium</taxon>
    </lineage>
</organism>
<name>A0A4R1M109_9SPHI</name>
<dbReference type="OrthoDB" id="1115707at2"/>
<dbReference type="PANTHER" id="PTHR37804:SF1">
    <property type="entry name" value="CDAA REGULATORY PROTEIN CDAR"/>
    <property type="match status" value="1"/>
</dbReference>
<evidence type="ECO:0008006" key="4">
    <source>
        <dbReference type="Google" id="ProtNLM"/>
    </source>
</evidence>
<evidence type="ECO:0000313" key="2">
    <source>
        <dbReference type="EMBL" id="TCK85608.1"/>
    </source>
</evidence>
<sequence>MAVLNLTKLQKQKARIFIVCVVISILSWGLFAMSSKYLYRVPAAIRYVNAPDNKAFHPLQSDTVDLQVEGSGWQVLFSKLRLQSQDIDIDLSPLRTRDWIVFSSQMGFINRQFGGTQRVVSITPDTLYFDFSKQTVKKVPVKLISDLSFQRQYNIIDSIRINPAYVTITGPLEDLVRIEEWETDTFRRKDLDSDLTGRLFLQQKGKANINVYPTSVEVTVPIGEVTEKVLELPLKVENAERYSSVRLIPSKVKITVLVSLKNYSNITPSSFEAVVNLENWTENKVSTLPVILTKFPDFCEIVKINPQNIDFIIKR</sequence>
<evidence type="ECO:0000256" key="1">
    <source>
        <dbReference type="SAM" id="Phobius"/>
    </source>
</evidence>
<dbReference type="EMBL" id="SMGO01000001">
    <property type="protein sequence ID" value="TCK85608.1"/>
    <property type="molecule type" value="Genomic_DNA"/>
</dbReference>
<gene>
    <name evidence="2" type="ORF">C8N28_0920</name>
</gene>
<reference evidence="2 3" key="1">
    <citation type="submission" date="2019-03" db="EMBL/GenBank/DDBJ databases">
        <title>Genomic Encyclopedia of Archaeal and Bacterial Type Strains, Phase II (KMG-II): from individual species to whole genera.</title>
        <authorList>
            <person name="Goeker M."/>
        </authorList>
    </citation>
    <scope>NUCLEOTIDE SEQUENCE [LARGE SCALE GENOMIC DNA]</scope>
    <source>
        <strain evidence="2 3">DSM 22554</strain>
    </source>
</reference>
<dbReference type="RefSeq" id="WP_132221941.1">
    <property type="nucleotide sequence ID" value="NZ_SMGO01000001.1"/>
</dbReference>
<protein>
    <recommendedName>
        <fullName evidence="4">YbbR-like protein</fullName>
    </recommendedName>
</protein>
<accession>A0A4R1M109</accession>
<keyword evidence="3" id="KW-1185">Reference proteome</keyword>
<proteinExistence type="predicted"/>
<dbReference type="Proteomes" id="UP000294616">
    <property type="component" value="Unassembled WGS sequence"/>
</dbReference>
<keyword evidence="1" id="KW-0472">Membrane</keyword>
<dbReference type="Gene3D" id="2.170.120.30">
    <property type="match status" value="1"/>
</dbReference>